<dbReference type="OrthoDB" id="3438340at2759"/>
<dbReference type="InParanoid" id="A0A165V8W4"/>
<feature type="compositionally biased region" description="Basic residues" evidence="1">
    <location>
        <begin position="271"/>
        <end position="282"/>
    </location>
</feature>
<feature type="region of interest" description="Disordered" evidence="1">
    <location>
        <begin position="85"/>
        <end position="203"/>
    </location>
</feature>
<protein>
    <submittedName>
        <fullName evidence="2">Uncharacterized protein</fullName>
    </submittedName>
</protein>
<name>A0A165V8W4_9AGAM</name>
<evidence type="ECO:0000313" key="2">
    <source>
        <dbReference type="EMBL" id="KZT29339.1"/>
    </source>
</evidence>
<keyword evidence="3" id="KW-1185">Reference proteome</keyword>
<sequence>MDVDDVDVDAETLQAQIDISTSLADDLVASWIKPAFKNSVGGSSAGRVTEKEIEEYVRRPPRLGVGAAVPGVAGREVMKLKGQLLASGKGKKRDRQEVHEMVVATRKRGDESEDEDSRAGAIRKKAKVDAFGGFGIKKGKGQSQTPLARPSAGSSAAVKTDGSKGEPGSVASPDESLASSHAASRKSSISNTNTKDNPQILVTQPASSIGVELSVLPASVNLSKNTKDTGPASRASDTPASLKQLSGSALPLLNLEGPPLHTGPSGGESAKKRRKRRKKKKNVNPMGEGAGGV</sequence>
<accession>A0A165V8W4</accession>
<dbReference type="EMBL" id="KV425554">
    <property type="protein sequence ID" value="KZT29339.1"/>
    <property type="molecule type" value="Genomic_DNA"/>
</dbReference>
<feature type="compositionally biased region" description="Low complexity" evidence="1">
    <location>
        <begin position="176"/>
        <end position="190"/>
    </location>
</feature>
<feature type="compositionally biased region" description="Polar residues" evidence="1">
    <location>
        <begin position="235"/>
        <end position="247"/>
    </location>
</feature>
<reference evidence="2 3" key="1">
    <citation type="journal article" date="2016" name="Mol. Biol. Evol.">
        <title>Comparative Genomics of Early-Diverging Mushroom-Forming Fungi Provides Insights into the Origins of Lignocellulose Decay Capabilities.</title>
        <authorList>
            <person name="Nagy L.G."/>
            <person name="Riley R."/>
            <person name="Tritt A."/>
            <person name="Adam C."/>
            <person name="Daum C."/>
            <person name="Floudas D."/>
            <person name="Sun H."/>
            <person name="Yadav J.S."/>
            <person name="Pangilinan J."/>
            <person name="Larsson K.H."/>
            <person name="Matsuura K."/>
            <person name="Barry K."/>
            <person name="Labutti K."/>
            <person name="Kuo R."/>
            <person name="Ohm R.A."/>
            <person name="Bhattacharya S.S."/>
            <person name="Shirouzu T."/>
            <person name="Yoshinaga Y."/>
            <person name="Martin F.M."/>
            <person name="Grigoriev I.V."/>
            <person name="Hibbett D.S."/>
        </authorList>
    </citation>
    <scope>NUCLEOTIDE SEQUENCE [LARGE SCALE GENOMIC DNA]</scope>
    <source>
        <strain evidence="2 3">HHB14362 ss-1</strain>
    </source>
</reference>
<proteinExistence type="predicted"/>
<dbReference type="Proteomes" id="UP000076761">
    <property type="component" value="Unassembled WGS sequence"/>
</dbReference>
<evidence type="ECO:0000256" key="1">
    <source>
        <dbReference type="SAM" id="MobiDB-lite"/>
    </source>
</evidence>
<feature type="region of interest" description="Disordered" evidence="1">
    <location>
        <begin position="220"/>
        <end position="293"/>
    </location>
</feature>
<dbReference type="AlphaFoldDB" id="A0A165V8W4"/>
<gene>
    <name evidence="2" type="ORF">NEOLEDRAFT_1175047</name>
</gene>
<organism evidence="2 3">
    <name type="scientific">Neolentinus lepideus HHB14362 ss-1</name>
    <dbReference type="NCBI Taxonomy" id="1314782"/>
    <lineage>
        <taxon>Eukaryota</taxon>
        <taxon>Fungi</taxon>
        <taxon>Dikarya</taxon>
        <taxon>Basidiomycota</taxon>
        <taxon>Agaricomycotina</taxon>
        <taxon>Agaricomycetes</taxon>
        <taxon>Gloeophyllales</taxon>
        <taxon>Gloeophyllaceae</taxon>
        <taxon>Neolentinus</taxon>
    </lineage>
</organism>
<feature type="compositionally biased region" description="Polar residues" evidence="1">
    <location>
        <begin position="191"/>
        <end position="203"/>
    </location>
</feature>
<evidence type="ECO:0000313" key="3">
    <source>
        <dbReference type="Proteomes" id="UP000076761"/>
    </source>
</evidence>
<dbReference type="STRING" id="1314782.A0A165V8W4"/>